<dbReference type="EMBL" id="CM003536">
    <property type="protein sequence ID" value="RCV40511.1"/>
    <property type="molecule type" value="Genomic_DNA"/>
</dbReference>
<name>A0A368SDS0_SETIT</name>
<reference evidence="1" key="1">
    <citation type="journal article" date="2012" name="Nat. Biotechnol.">
        <title>Reference genome sequence of the model plant Setaria.</title>
        <authorList>
            <person name="Bennetzen J.L."/>
            <person name="Schmutz J."/>
            <person name="Wang H."/>
            <person name="Percifield R."/>
            <person name="Hawkins J."/>
            <person name="Pontaroli A.C."/>
            <person name="Estep M."/>
            <person name="Feng L."/>
            <person name="Vaughn J.N."/>
            <person name="Grimwood J."/>
            <person name="Jenkins J."/>
            <person name="Barry K."/>
            <person name="Lindquist E."/>
            <person name="Hellsten U."/>
            <person name="Deshpande S."/>
            <person name="Wang X."/>
            <person name="Wu X."/>
            <person name="Mitros T."/>
            <person name="Triplett J."/>
            <person name="Yang X."/>
            <person name="Ye C.Y."/>
            <person name="Mauro-Herrera M."/>
            <person name="Wang L."/>
            <person name="Li P."/>
            <person name="Sharma M."/>
            <person name="Sharma R."/>
            <person name="Ronald P.C."/>
            <person name="Panaud O."/>
            <person name="Kellogg E.A."/>
            <person name="Brutnell T.P."/>
            <person name="Doust A.N."/>
            <person name="Tuskan G.A."/>
            <person name="Rokhsar D."/>
            <person name="Devos K.M."/>
        </authorList>
    </citation>
    <scope>NUCLEOTIDE SEQUENCE [LARGE SCALE GENOMIC DNA]</scope>
    <source>
        <strain evidence="1">Yugu1</strain>
    </source>
</reference>
<proteinExistence type="predicted"/>
<gene>
    <name evidence="1" type="ORF">SETIT_9G060200v2</name>
</gene>
<evidence type="ECO:0000313" key="1">
    <source>
        <dbReference type="EMBL" id="RCV40511.1"/>
    </source>
</evidence>
<organism evidence="1">
    <name type="scientific">Setaria italica</name>
    <name type="common">Foxtail millet</name>
    <name type="synonym">Panicum italicum</name>
    <dbReference type="NCBI Taxonomy" id="4555"/>
    <lineage>
        <taxon>Eukaryota</taxon>
        <taxon>Viridiplantae</taxon>
        <taxon>Streptophyta</taxon>
        <taxon>Embryophyta</taxon>
        <taxon>Tracheophyta</taxon>
        <taxon>Spermatophyta</taxon>
        <taxon>Magnoliopsida</taxon>
        <taxon>Liliopsida</taxon>
        <taxon>Poales</taxon>
        <taxon>Poaceae</taxon>
        <taxon>PACMAD clade</taxon>
        <taxon>Panicoideae</taxon>
        <taxon>Panicodae</taxon>
        <taxon>Paniceae</taxon>
        <taxon>Cenchrinae</taxon>
        <taxon>Setaria</taxon>
    </lineage>
</organism>
<dbReference type="AlphaFoldDB" id="A0A368SDS0"/>
<accession>A0A368SDS0</accession>
<sequence>MVLHVARASMRFTDADAGPSMRMWLTGPQPALFPRRLPTTHLRCSSRGGRHPATGDGLYEDTIVPPSPWPGMPPRRHRCPAGRQATATCRTRFSNQVLVQRFGIMVCRAEKISGPWF</sequence>
<reference evidence="1" key="2">
    <citation type="submission" date="2015-07" db="EMBL/GenBank/DDBJ databases">
        <authorList>
            <person name="Noorani M."/>
        </authorList>
    </citation>
    <scope>NUCLEOTIDE SEQUENCE</scope>
    <source>
        <strain evidence="1">Yugu1</strain>
    </source>
</reference>
<protein>
    <submittedName>
        <fullName evidence="1">Uncharacterized protein</fullName>
    </submittedName>
</protein>